<dbReference type="SMART" id="SM00028">
    <property type="entry name" value="TPR"/>
    <property type="match status" value="4"/>
</dbReference>
<keyword evidence="2" id="KW-0418">Kinase</keyword>
<organism evidence="8 9">
    <name type="scientific">Pedobacter antarcticus</name>
    <dbReference type="NCBI Taxonomy" id="34086"/>
    <lineage>
        <taxon>Bacteria</taxon>
        <taxon>Pseudomonadati</taxon>
        <taxon>Bacteroidota</taxon>
        <taxon>Sphingobacteriia</taxon>
        <taxon>Sphingobacteriales</taxon>
        <taxon>Sphingobacteriaceae</taxon>
        <taxon>Pedobacter</taxon>
    </lineage>
</organism>
<evidence type="ECO:0000313" key="9">
    <source>
        <dbReference type="Proteomes" id="UP000183129"/>
    </source>
</evidence>
<feature type="domain" description="Histidine kinase/HSP90-like ATPase" evidence="7">
    <location>
        <begin position="472"/>
        <end position="556"/>
    </location>
</feature>
<dbReference type="PROSITE" id="PS51257">
    <property type="entry name" value="PROKAR_LIPOPROTEIN"/>
    <property type="match status" value="1"/>
</dbReference>
<dbReference type="Pfam" id="PF13181">
    <property type="entry name" value="TPR_8"/>
    <property type="match status" value="1"/>
</dbReference>
<keyword evidence="1" id="KW-0808">Transferase</keyword>
<dbReference type="Gene3D" id="1.25.40.10">
    <property type="entry name" value="Tetratricopeptide repeat domain"/>
    <property type="match status" value="2"/>
</dbReference>
<feature type="coiled-coil region" evidence="5">
    <location>
        <begin position="308"/>
        <end position="335"/>
    </location>
</feature>
<accession>A0A1I2CYM7</accession>
<dbReference type="SUPFAM" id="SSF55874">
    <property type="entry name" value="ATPase domain of HSP90 chaperone/DNA topoisomerase II/histidine kinase"/>
    <property type="match status" value="1"/>
</dbReference>
<dbReference type="InterPro" id="IPR019734">
    <property type="entry name" value="TPR_rpt"/>
</dbReference>
<keyword evidence="6" id="KW-0472">Membrane</keyword>
<gene>
    <name evidence="8" type="ORF">SAMN03003324_01242</name>
</gene>
<dbReference type="Pfam" id="PF02518">
    <property type="entry name" value="HATPase_c"/>
    <property type="match status" value="1"/>
</dbReference>
<keyword evidence="6" id="KW-1133">Transmembrane helix</keyword>
<proteinExistence type="predicted"/>
<evidence type="ECO:0000313" key="8">
    <source>
        <dbReference type="EMBL" id="SFE72893.1"/>
    </source>
</evidence>
<feature type="repeat" description="TPR" evidence="4">
    <location>
        <begin position="110"/>
        <end position="143"/>
    </location>
</feature>
<sequence>MKALSFLSLLMFLILSCEKPSKVERKLDNIFYDRAFDYREDNKPDSAFLYFNRAKDIFQQQKDSFGIGKCLVNMAIISTDKGDYYGGQEISLNAVSYLNSNNEASLVYIKSNFNNLGISSFNLKNYTQAIEFYQKSLLFTKDTAAILVIKNNIANAYRKKKQYQKSIDIYQDILRQPINKQEFARTLSNFAFTKWLQNPHYDAKRDLLKALHIREKENNSWGQNASYSHLSDYYSIIQPDSALEYATKMNIVANRLNSPDDRIESLEKLIKLSTPVDTKRYFGLYQKLNDSIQTSRNTAKNQFALIRYDAEKNKADNLKLQKDNTEKKFQIIKQRILLFTVLFITLTISVVSILWYKKRKQRLELEAENSIRNSQLKISKKVHDVVANGLYRVMTEIENQDIINKEHVLDKIEDLYEKSRDISYDKPEPVYNHFHEKISALLLAFATEHTLIAIAGNTPELWEKVSSKNKFEIEHILQELMVNMKKHSKASNVVVKFEELRDQFFIHYTDNGIGLPKEMQFKNGLTNTGNRIKSIHGEITFDTKVERGLKIQLSCPVS</sequence>
<keyword evidence="4" id="KW-0802">TPR repeat</keyword>
<keyword evidence="3" id="KW-0902">Two-component regulatory system</keyword>
<dbReference type="PROSITE" id="PS50005">
    <property type="entry name" value="TPR"/>
    <property type="match status" value="1"/>
</dbReference>
<name>A0A1I2CYM7_9SPHI</name>
<feature type="transmembrane region" description="Helical" evidence="6">
    <location>
        <begin position="336"/>
        <end position="356"/>
    </location>
</feature>
<dbReference type="InterPro" id="IPR050482">
    <property type="entry name" value="Sensor_HK_TwoCompSys"/>
</dbReference>
<evidence type="ECO:0000256" key="6">
    <source>
        <dbReference type="SAM" id="Phobius"/>
    </source>
</evidence>
<protein>
    <submittedName>
        <fullName evidence="8">Tetratricopeptide repeat-containing protein</fullName>
    </submittedName>
</protein>
<dbReference type="Gene3D" id="3.30.565.10">
    <property type="entry name" value="Histidine kinase-like ATPase, C-terminal domain"/>
    <property type="match status" value="1"/>
</dbReference>
<evidence type="ECO:0000256" key="4">
    <source>
        <dbReference type="PROSITE-ProRule" id="PRU00339"/>
    </source>
</evidence>
<dbReference type="SUPFAM" id="SSF48452">
    <property type="entry name" value="TPR-like"/>
    <property type="match status" value="2"/>
</dbReference>
<keyword evidence="6" id="KW-0812">Transmembrane</keyword>
<dbReference type="EMBL" id="FONS01000002">
    <property type="protein sequence ID" value="SFE72893.1"/>
    <property type="molecule type" value="Genomic_DNA"/>
</dbReference>
<dbReference type="GO" id="GO:0000160">
    <property type="term" value="P:phosphorelay signal transduction system"/>
    <property type="evidence" value="ECO:0007669"/>
    <property type="project" value="UniProtKB-KW"/>
</dbReference>
<evidence type="ECO:0000259" key="7">
    <source>
        <dbReference type="Pfam" id="PF02518"/>
    </source>
</evidence>
<dbReference type="InterPro" id="IPR036890">
    <property type="entry name" value="HATPase_C_sf"/>
</dbReference>
<reference evidence="8 9" key="1">
    <citation type="submission" date="2016-10" db="EMBL/GenBank/DDBJ databases">
        <authorList>
            <person name="de Groot N.N."/>
        </authorList>
    </citation>
    <scope>NUCLEOTIDE SEQUENCE [LARGE SCALE GENOMIC DNA]</scope>
    <source>
        <strain evidence="8 9">ATCC 51969</strain>
    </source>
</reference>
<dbReference type="InterPro" id="IPR003594">
    <property type="entry name" value="HATPase_dom"/>
</dbReference>
<dbReference type="InterPro" id="IPR011990">
    <property type="entry name" value="TPR-like_helical_dom_sf"/>
</dbReference>
<evidence type="ECO:0000256" key="2">
    <source>
        <dbReference type="ARBA" id="ARBA00022777"/>
    </source>
</evidence>
<evidence type="ECO:0000256" key="5">
    <source>
        <dbReference type="SAM" id="Coils"/>
    </source>
</evidence>
<dbReference type="PANTHER" id="PTHR24421">
    <property type="entry name" value="NITRATE/NITRITE SENSOR PROTEIN NARX-RELATED"/>
    <property type="match status" value="1"/>
</dbReference>
<dbReference type="Proteomes" id="UP000183129">
    <property type="component" value="Unassembled WGS sequence"/>
</dbReference>
<evidence type="ECO:0000256" key="1">
    <source>
        <dbReference type="ARBA" id="ARBA00022679"/>
    </source>
</evidence>
<dbReference type="GO" id="GO:0016301">
    <property type="term" value="F:kinase activity"/>
    <property type="evidence" value="ECO:0007669"/>
    <property type="project" value="UniProtKB-KW"/>
</dbReference>
<evidence type="ECO:0000256" key="3">
    <source>
        <dbReference type="ARBA" id="ARBA00023012"/>
    </source>
</evidence>
<dbReference type="AlphaFoldDB" id="A0A1I2CYM7"/>
<keyword evidence="5" id="KW-0175">Coiled coil</keyword>
<dbReference type="PANTHER" id="PTHR24421:SF60">
    <property type="entry name" value="SENSOR HISTIDINE KINASE COMP"/>
    <property type="match status" value="1"/>
</dbReference>